<dbReference type="GO" id="GO:0004672">
    <property type="term" value="F:protein kinase activity"/>
    <property type="evidence" value="ECO:0007669"/>
    <property type="project" value="InterPro"/>
</dbReference>
<dbReference type="EMBL" id="JAACFV010000089">
    <property type="protein sequence ID" value="KAF7506291.1"/>
    <property type="molecule type" value="Genomic_DNA"/>
</dbReference>
<reference evidence="2" key="1">
    <citation type="submission" date="2020-02" db="EMBL/GenBank/DDBJ databases">
        <authorList>
            <person name="Palmer J.M."/>
        </authorList>
    </citation>
    <scope>NUCLEOTIDE SEQUENCE</scope>
    <source>
        <strain evidence="2">EPUS1.4</strain>
        <tissue evidence="2">Thallus</tissue>
    </source>
</reference>
<accession>A0A8H7E4F4</accession>
<dbReference type="OrthoDB" id="4176464at2759"/>
<comment type="caution">
    <text evidence="2">The sequence shown here is derived from an EMBL/GenBank/DDBJ whole genome shotgun (WGS) entry which is preliminary data.</text>
</comment>
<dbReference type="Gene3D" id="1.10.510.10">
    <property type="entry name" value="Transferase(Phosphotransferase) domain 1"/>
    <property type="match status" value="1"/>
</dbReference>
<dbReference type="Proteomes" id="UP000606974">
    <property type="component" value="Unassembled WGS sequence"/>
</dbReference>
<evidence type="ECO:0000259" key="1">
    <source>
        <dbReference type="PROSITE" id="PS50011"/>
    </source>
</evidence>
<evidence type="ECO:0000313" key="3">
    <source>
        <dbReference type="Proteomes" id="UP000606974"/>
    </source>
</evidence>
<dbReference type="AlphaFoldDB" id="A0A8H7E4F4"/>
<gene>
    <name evidence="2" type="ORF">GJ744_011864</name>
</gene>
<evidence type="ECO:0000313" key="2">
    <source>
        <dbReference type="EMBL" id="KAF7506291.1"/>
    </source>
</evidence>
<protein>
    <recommendedName>
        <fullName evidence="1">Protein kinase domain-containing protein</fullName>
    </recommendedName>
</protein>
<dbReference type="InterPro" id="IPR011009">
    <property type="entry name" value="Kinase-like_dom_sf"/>
</dbReference>
<dbReference type="PROSITE" id="PS50011">
    <property type="entry name" value="PROTEIN_KINASE_DOM"/>
    <property type="match status" value="1"/>
</dbReference>
<sequence>MELSNAAAWLESLGYVHTDIRPPNLLLDSRDHLKLSDFDSMAEIGTLADGAAPPWARVLGPEAGSEEGTFGLNGARSEQFAIGSILYCMTRGFEPYEDEDFGHTESTIVIDRLQHMMFPDLHEGHLDRIIERCWKGNFVLLKDLAVKTKLLRGAVGLPRAASFETGYRLERQKECQRLVDLGLLVND</sequence>
<dbReference type="Pfam" id="PF00069">
    <property type="entry name" value="Pkinase"/>
    <property type="match status" value="1"/>
</dbReference>
<organism evidence="2 3">
    <name type="scientific">Endocarpon pusillum</name>
    <dbReference type="NCBI Taxonomy" id="364733"/>
    <lineage>
        <taxon>Eukaryota</taxon>
        <taxon>Fungi</taxon>
        <taxon>Dikarya</taxon>
        <taxon>Ascomycota</taxon>
        <taxon>Pezizomycotina</taxon>
        <taxon>Eurotiomycetes</taxon>
        <taxon>Chaetothyriomycetidae</taxon>
        <taxon>Verrucariales</taxon>
        <taxon>Verrucariaceae</taxon>
        <taxon>Endocarpon</taxon>
    </lineage>
</organism>
<keyword evidence="3" id="KW-1185">Reference proteome</keyword>
<dbReference type="InterPro" id="IPR000719">
    <property type="entry name" value="Prot_kinase_dom"/>
</dbReference>
<feature type="domain" description="Protein kinase" evidence="1">
    <location>
        <begin position="1"/>
        <end position="187"/>
    </location>
</feature>
<proteinExistence type="predicted"/>
<dbReference type="SUPFAM" id="SSF56112">
    <property type="entry name" value="Protein kinase-like (PK-like)"/>
    <property type="match status" value="1"/>
</dbReference>
<name>A0A8H7E4F4_9EURO</name>
<dbReference type="GO" id="GO:0005524">
    <property type="term" value="F:ATP binding"/>
    <property type="evidence" value="ECO:0007669"/>
    <property type="project" value="InterPro"/>
</dbReference>